<sequence length="40" mass="4751">MPRLCGQSCWAFQKSEGLKKCHINDRRFQIAFRKKPQTLV</sequence>
<accession>R7Q7K0</accession>
<organism evidence="1 2">
    <name type="scientific">Chondrus crispus</name>
    <name type="common">Carrageen Irish moss</name>
    <name type="synonym">Polymorpha crispa</name>
    <dbReference type="NCBI Taxonomy" id="2769"/>
    <lineage>
        <taxon>Eukaryota</taxon>
        <taxon>Rhodophyta</taxon>
        <taxon>Florideophyceae</taxon>
        <taxon>Rhodymeniophycidae</taxon>
        <taxon>Gigartinales</taxon>
        <taxon>Gigartinaceae</taxon>
        <taxon>Chondrus</taxon>
    </lineage>
</organism>
<name>R7Q7K0_CHOCR</name>
<reference evidence="2" key="1">
    <citation type="journal article" date="2013" name="Proc. Natl. Acad. Sci. U.S.A.">
        <title>Genome structure and metabolic features in the red seaweed Chondrus crispus shed light on evolution of the Archaeplastida.</title>
        <authorList>
            <person name="Collen J."/>
            <person name="Porcel B."/>
            <person name="Carre W."/>
            <person name="Ball S.G."/>
            <person name="Chaparro C."/>
            <person name="Tonon T."/>
            <person name="Barbeyron T."/>
            <person name="Michel G."/>
            <person name="Noel B."/>
            <person name="Valentin K."/>
            <person name="Elias M."/>
            <person name="Artiguenave F."/>
            <person name="Arun A."/>
            <person name="Aury J.M."/>
            <person name="Barbosa-Neto J.F."/>
            <person name="Bothwell J.H."/>
            <person name="Bouget F.Y."/>
            <person name="Brillet L."/>
            <person name="Cabello-Hurtado F."/>
            <person name="Capella-Gutierrez S."/>
            <person name="Charrier B."/>
            <person name="Cladiere L."/>
            <person name="Cock J.M."/>
            <person name="Coelho S.M."/>
            <person name="Colleoni C."/>
            <person name="Czjzek M."/>
            <person name="Da Silva C."/>
            <person name="Delage L."/>
            <person name="Denoeud F."/>
            <person name="Deschamps P."/>
            <person name="Dittami S.M."/>
            <person name="Gabaldon T."/>
            <person name="Gachon C.M."/>
            <person name="Groisillier A."/>
            <person name="Herve C."/>
            <person name="Jabbari K."/>
            <person name="Katinka M."/>
            <person name="Kloareg B."/>
            <person name="Kowalczyk N."/>
            <person name="Labadie K."/>
            <person name="Leblanc C."/>
            <person name="Lopez P.J."/>
            <person name="McLachlan D.H."/>
            <person name="Meslet-Cladiere L."/>
            <person name="Moustafa A."/>
            <person name="Nehr Z."/>
            <person name="Nyvall Collen P."/>
            <person name="Panaud O."/>
            <person name="Partensky F."/>
            <person name="Poulain J."/>
            <person name="Rensing S.A."/>
            <person name="Rousvoal S."/>
            <person name="Samson G."/>
            <person name="Symeonidi A."/>
            <person name="Weissenbach J."/>
            <person name="Zambounis A."/>
            <person name="Wincker P."/>
            <person name="Boyen C."/>
        </authorList>
    </citation>
    <scope>NUCLEOTIDE SEQUENCE [LARGE SCALE GENOMIC DNA]</scope>
    <source>
        <strain evidence="2">cv. Stackhouse</strain>
    </source>
</reference>
<proteinExistence type="predicted"/>
<dbReference type="EMBL" id="HG001658">
    <property type="protein sequence ID" value="CDF33818.1"/>
    <property type="molecule type" value="Genomic_DNA"/>
</dbReference>
<dbReference type="GeneID" id="17321345"/>
<keyword evidence="2" id="KW-1185">Reference proteome</keyword>
<dbReference type="RefSeq" id="XP_005713637.1">
    <property type="nucleotide sequence ID" value="XM_005713580.1"/>
</dbReference>
<dbReference type="KEGG" id="ccp:CHC_T00002424001"/>
<evidence type="ECO:0000313" key="1">
    <source>
        <dbReference type="EMBL" id="CDF33818.1"/>
    </source>
</evidence>
<gene>
    <name evidence="1" type="ORF">CHC_T00002424001</name>
</gene>
<protein>
    <submittedName>
        <fullName evidence="1">Uncharacterized protein</fullName>
    </submittedName>
</protein>
<dbReference type="Gramene" id="CDF33818">
    <property type="protein sequence ID" value="CDF33818"/>
    <property type="gene ID" value="CHC_T00002424001"/>
</dbReference>
<dbReference type="AlphaFoldDB" id="R7Q7K0"/>
<dbReference type="Proteomes" id="UP000012073">
    <property type="component" value="Unassembled WGS sequence"/>
</dbReference>
<evidence type="ECO:0000313" key="2">
    <source>
        <dbReference type="Proteomes" id="UP000012073"/>
    </source>
</evidence>